<feature type="region of interest" description="Disordered" evidence="1">
    <location>
        <begin position="323"/>
        <end position="349"/>
    </location>
</feature>
<dbReference type="WBParaSite" id="EEL_0000601201-mRNA-1">
    <property type="protein sequence ID" value="EEL_0000601201-mRNA-1"/>
    <property type="gene ID" value="EEL_0000601201"/>
</dbReference>
<organism evidence="2 3">
    <name type="scientific">Elaeophora elaphi</name>
    <dbReference type="NCBI Taxonomy" id="1147741"/>
    <lineage>
        <taxon>Eukaryota</taxon>
        <taxon>Metazoa</taxon>
        <taxon>Ecdysozoa</taxon>
        <taxon>Nematoda</taxon>
        <taxon>Chromadorea</taxon>
        <taxon>Rhabditida</taxon>
        <taxon>Spirurina</taxon>
        <taxon>Spiruromorpha</taxon>
        <taxon>Filarioidea</taxon>
        <taxon>Onchocercidae</taxon>
        <taxon>Elaeophora</taxon>
    </lineage>
</organism>
<dbReference type="InterPro" id="IPR035504">
    <property type="entry name" value="MUM1-like_PWWP"/>
</dbReference>
<dbReference type="Proteomes" id="UP000050640">
    <property type="component" value="Unplaced"/>
</dbReference>
<evidence type="ECO:0000313" key="3">
    <source>
        <dbReference type="WBParaSite" id="EEL_0000601201-mRNA-1"/>
    </source>
</evidence>
<sequence>MGRRPVKNSAPTSDLKAGDVVWAPYRRFPEWPALVRCVYPKKVTYTFLPIDEGSNLKSSIFSCPPQKLRLLTGSEPLPAGTKSDMKEAYKAALEILKKSGLPGAGHQMSGAEVDIGTRHFGLKNALPVLIIVISPEELVAFKTSEINKQSVLGDLVKKTKKDSDAASSGDTASNASAPHVWGIGEVVWLSMPNHSEWPVVIRELKKKFAMVDAFPLKFNCKPERYPLSACQKFELTGKNLEATIKKERNCELRMALQSVMKYFKRREQVSNVEKSDTDDNDIAKVDVENDTQQGRDRKGRTIGGLEEELQSVDGEAEAKLAGMLKEGENKRDGKRRLDKSPSPAAKRQKFSDVMKDLETELSEKLENLNKGDLAWINRARSGRIVKWPILVLKVDNVNKSCVCTELPLDDMSANAEWCLNSEKTLVVQLKNIYLYDTVEAKVDEIEDEELKAAIQQADEIAEGSYRPFDDERNSFDKNGNSSIRENGCKAASSSVLAPKEILRLCKSEMCARHLMAIWTGQFTCTRHAGYEPPVIAPLHFELNTGDLLPETDAILLVEHLDATVAKFKDAMKSSLRRLHYVTTVAVPEAVIFAITQIRYCSGSEANEIFENALLKTVEKTPSEPSDEIGATTGFEQLLKAASKVRCAALGMD</sequence>
<dbReference type="SUPFAM" id="SSF63748">
    <property type="entry name" value="Tudor/PWWP/MBT"/>
    <property type="match status" value="1"/>
</dbReference>
<proteinExistence type="predicted"/>
<protein>
    <submittedName>
        <fullName evidence="3">PWWP domain-containing protein</fullName>
    </submittedName>
</protein>
<accession>A0A158Q7Z9</accession>
<name>A0A158Q7Z9_9BILA</name>
<reference evidence="3" key="1">
    <citation type="submission" date="2016-04" db="UniProtKB">
        <authorList>
            <consortium name="WormBaseParasite"/>
        </authorList>
    </citation>
    <scope>IDENTIFICATION</scope>
</reference>
<dbReference type="CDD" id="cd06080">
    <property type="entry name" value="PWWP_MUM1-like"/>
    <property type="match status" value="1"/>
</dbReference>
<feature type="compositionally biased region" description="Basic and acidic residues" evidence="1">
    <location>
        <begin position="270"/>
        <end position="287"/>
    </location>
</feature>
<feature type="region of interest" description="Disordered" evidence="1">
    <location>
        <begin position="270"/>
        <end position="303"/>
    </location>
</feature>
<dbReference type="AlphaFoldDB" id="A0A158Q7Z9"/>
<keyword evidence="2" id="KW-1185">Reference proteome</keyword>
<evidence type="ECO:0000313" key="2">
    <source>
        <dbReference type="Proteomes" id="UP000050640"/>
    </source>
</evidence>
<evidence type="ECO:0000256" key="1">
    <source>
        <dbReference type="SAM" id="MobiDB-lite"/>
    </source>
</evidence>